<dbReference type="OrthoDB" id="6070751at2759"/>
<dbReference type="AlphaFoldDB" id="A0A6J2WZZ7"/>
<dbReference type="SMART" id="SM00220">
    <property type="entry name" value="S_TKc"/>
    <property type="match status" value="1"/>
</dbReference>
<evidence type="ECO:0000256" key="6">
    <source>
        <dbReference type="ARBA" id="ARBA00022840"/>
    </source>
</evidence>
<organism evidence="13 14">
    <name type="scientific">Chanos chanos</name>
    <name type="common">Milkfish</name>
    <name type="synonym">Mugil chanos</name>
    <dbReference type="NCBI Taxonomy" id="29144"/>
    <lineage>
        <taxon>Eukaryota</taxon>
        <taxon>Metazoa</taxon>
        <taxon>Chordata</taxon>
        <taxon>Craniata</taxon>
        <taxon>Vertebrata</taxon>
        <taxon>Euteleostomi</taxon>
        <taxon>Actinopterygii</taxon>
        <taxon>Neopterygii</taxon>
        <taxon>Teleostei</taxon>
        <taxon>Ostariophysi</taxon>
        <taxon>Gonorynchiformes</taxon>
        <taxon>Chanidae</taxon>
        <taxon>Chanos</taxon>
    </lineage>
</organism>
<evidence type="ECO:0000256" key="9">
    <source>
        <dbReference type="SAM" id="MobiDB-lite"/>
    </source>
</evidence>
<reference evidence="14" key="1">
    <citation type="submission" date="2025-08" db="UniProtKB">
        <authorList>
            <consortium name="RefSeq"/>
        </authorList>
    </citation>
    <scope>IDENTIFICATION</scope>
</reference>
<dbReference type="FunFam" id="2.60.40.10:FF:000107">
    <property type="entry name" value="Myosin, light chain kinase a"/>
    <property type="match status" value="1"/>
</dbReference>
<dbReference type="InterPro" id="IPR003599">
    <property type="entry name" value="Ig_sub"/>
</dbReference>
<evidence type="ECO:0000256" key="8">
    <source>
        <dbReference type="PROSITE-ProRule" id="PRU10141"/>
    </source>
</evidence>
<feature type="domain" description="Fibronectin type-III" evidence="12">
    <location>
        <begin position="340"/>
        <end position="443"/>
    </location>
</feature>
<dbReference type="GO" id="GO:0045989">
    <property type="term" value="P:positive regulation of striated muscle contraction"/>
    <property type="evidence" value="ECO:0007669"/>
    <property type="project" value="UniProtKB-ARBA"/>
</dbReference>
<dbReference type="InterPro" id="IPR013783">
    <property type="entry name" value="Ig-like_fold"/>
</dbReference>
<dbReference type="PROSITE" id="PS00107">
    <property type="entry name" value="PROTEIN_KINASE_ATP"/>
    <property type="match status" value="1"/>
</dbReference>
<dbReference type="Proteomes" id="UP000504632">
    <property type="component" value="Chromosome 16"/>
</dbReference>
<evidence type="ECO:0000256" key="4">
    <source>
        <dbReference type="ARBA" id="ARBA00022737"/>
    </source>
</evidence>
<dbReference type="GO" id="GO:0055013">
    <property type="term" value="P:cardiac muscle cell development"/>
    <property type="evidence" value="ECO:0007669"/>
    <property type="project" value="UniProtKB-ARBA"/>
</dbReference>
<evidence type="ECO:0000256" key="7">
    <source>
        <dbReference type="ARBA" id="ARBA00023319"/>
    </source>
</evidence>
<dbReference type="GO" id="GO:0005737">
    <property type="term" value="C:cytoplasm"/>
    <property type="evidence" value="ECO:0007669"/>
    <property type="project" value="UniProtKB-SubCell"/>
</dbReference>
<dbReference type="FunFam" id="1.10.510.10:FF:000321">
    <property type="entry name" value="Bent, isoform C"/>
    <property type="match status" value="1"/>
</dbReference>
<accession>A0A6J2WZZ7</accession>
<evidence type="ECO:0000256" key="1">
    <source>
        <dbReference type="ARBA" id="ARBA00004496"/>
    </source>
</evidence>
<dbReference type="InterPro" id="IPR003598">
    <property type="entry name" value="Ig_sub2"/>
</dbReference>
<dbReference type="SUPFAM" id="SSF48726">
    <property type="entry name" value="Immunoglobulin"/>
    <property type="match status" value="3"/>
</dbReference>
<dbReference type="SUPFAM" id="SSF56112">
    <property type="entry name" value="Protein kinase-like (PK-like)"/>
    <property type="match status" value="1"/>
</dbReference>
<dbReference type="InterPro" id="IPR011009">
    <property type="entry name" value="Kinase-like_dom_sf"/>
</dbReference>
<dbReference type="FunFam" id="2.60.40.10:FF:000425">
    <property type="entry name" value="Myosin light chain kinase"/>
    <property type="match status" value="1"/>
</dbReference>
<evidence type="ECO:0000259" key="10">
    <source>
        <dbReference type="PROSITE" id="PS50011"/>
    </source>
</evidence>
<dbReference type="FunFam" id="3.30.200.20:FF:001119">
    <property type="entry name" value="Myosin light chain kinase"/>
    <property type="match status" value="1"/>
</dbReference>
<dbReference type="PROSITE" id="PS50011">
    <property type="entry name" value="PROTEIN_KINASE_DOM"/>
    <property type="match status" value="1"/>
</dbReference>
<dbReference type="PANTHER" id="PTHR47633">
    <property type="entry name" value="IMMUNOGLOBULIN"/>
    <property type="match status" value="1"/>
</dbReference>
<keyword evidence="3" id="KW-0963">Cytoplasm</keyword>
<dbReference type="Pfam" id="PF07679">
    <property type="entry name" value="I-set"/>
    <property type="match status" value="3"/>
</dbReference>
<dbReference type="InterPro" id="IPR008271">
    <property type="entry name" value="Ser/Thr_kinase_AS"/>
</dbReference>
<evidence type="ECO:0000256" key="2">
    <source>
        <dbReference type="ARBA" id="ARBA00006692"/>
    </source>
</evidence>
<feature type="binding site" evidence="8">
    <location>
        <position position="497"/>
    </location>
    <ligand>
        <name>ATP</name>
        <dbReference type="ChEBI" id="CHEBI:30616"/>
    </ligand>
</feature>
<evidence type="ECO:0000313" key="13">
    <source>
        <dbReference type="Proteomes" id="UP000504632"/>
    </source>
</evidence>
<dbReference type="GO" id="GO:0005524">
    <property type="term" value="F:ATP binding"/>
    <property type="evidence" value="ECO:0007669"/>
    <property type="project" value="UniProtKB-UniRule"/>
</dbReference>
<sequence>MNGGEAKKRYLSAVRIQMSGPPVSTDRGSDGGRSQRKGSTQTSISTVLSSSKAKTVPVDNGYTHPERLAPPLFTKPLQDCNVDEGNDITLSGLVSGSQPIRVSWLHNGKVVRFGSASFVGGEARLVVKECLPEDTGAYTCVAENTAGKTFSSAAVYVRDYETIIAQRKQNTKTPLASPPLSNPPVFNHTVENRGPNSPPTPSQEDTSVFRGPQSPTSAQSGASPNGSPGDRKEVVLKRRLSSGTAPPLFFLSPPNQLEARAGEPVRLTCEFRGSAPVVSCWIRNKKEVLEDSRCRIEAEEESSSLVISEARPADSGRYTIVVRDRKSSAQHTLTLSVVDRPEPPSSCPVASLLSPSSLVLSWSGPSYDGGSAITGYVVEVEQLGPDKPATWSELTSQCKSTCLKVSSGLQPQASYRFRIRACNAVGVSEPSQESQPIRMSASGETHDEAKQEFVDVTIDTTHKITDHYNVLEKLGVGKFGQVFRLTHKETGRVCAGKFYKGRRLKEREAAKKEIELMNSLHHPKLVQCLGAYDNKPEIVMVMEFIAGGELFERIVDDNFEHTEPTSVGYMQQILEGIQYMHQKNIVHLDLKPENIVCVDHTGTQIKIIDFGLASTLDPSNPLKVMHGTPEFVAPEVINYDTVGLATDIWSIGVICYILLSGESPFQGDSDTETLALVTAAKWEFDEESFEEITAQAKDFISSVLIKDARRRLTCEQALAHPWMAAFVSADPSTTKNLSKDKMKKFLARQKWKKTGKALLALKRMALLSKPEGSISQSSSVEDTEQALQNLELKLQSKPQFTSTPTDQTVKQGSDVHIACLITGYPDPEVMWLKDGEAVEERPPRVQVDYEDGRCALTLEGVTVEDRGVYSCKASNDHGEELCSATLTVLESNT</sequence>
<keyword evidence="7" id="KW-0393">Immunoglobulin domain</keyword>
<dbReference type="InterPro" id="IPR017441">
    <property type="entry name" value="Protein_kinase_ATP_BS"/>
</dbReference>
<dbReference type="PROSITE" id="PS00108">
    <property type="entry name" value="PROTEIN_KINASE_ST"/>
    <property type="match status" value="1"/>
</dbReference>
<dbReference type="InterPro" id="IPR036179">
    <property type="entry name" value="Ig-like_dom_sf"/>
</dbReference>
<dbReference type="SMART" id="SM00060">
    <property type="entry name" value="FN3"/>
    <property type="match status" value="1"/>
</dbReference>
<dbReference type="Gene3D" id="2.60.40.10">
    <property type="entry name" value="Immunoglobulins"/>
    <property type="match status" value="4"/>
</dbReference>
<dbReference type="Gene3D" id="3.30.200.20">
    <property type="entry name" value="Phosphorylase Kinase, domain 1"/>
    <property type="match status" value="1"/>
</dbReference>
<dbReference type="PANTHER" id="PTHR47633:SF9">
    <property type="entry name" value="NON-SPECIFIC SERINE_THREONINE PROTEIN KINASE"/>
    <property type="match status" value="1"/>
</dbReference>
<keyword evidence="14" id="KW-0418">Kinase</keyword>
<comment type="subcellular location">
    <subcellularLocation>
        <location evidence="1">Cytoplasm</location>
    </subcellularLocation>
</comment>
<keyword evidence="4" id="KW-0677">Repeat</keyword>
<evidence type="ECO:0000313" key="14">
    <source>
        <dbReference type="RefSeq" id="XP_030649923.1"/>
    </source>
</evidence>
<evidence type="ECO:0000256" key="3">
    <source>
        <dbReference type="ARBA" id="ARBA00022490"/>
    </source>
</evidence>
<keyword evidence="5 8" id="KW-0547">Nucleotide-binding</keyword>
<feature type="compositionally biased region" description="Polar residues" evidence="9">
    <location>
        <begin position="213"/>
        <end position="226"/>
    </location>
</feature>
<dbReference type="RefSeq" id="XP_030649923.1">
    <property type="nucleotide sequence ID" value="XM_030794063.1"/>
</dbReference>
<evidence type="ECO:0000256" key="5">
    <source>
        <dbReference type="ARBA" id="ARBA00022741"/>
    </source>
</evidence>
<dbReference type="InterPro" id="IPR036116">
    <property type="entry name" value="FN3_sf"/>
</dbReference>
<keyword evidence="14" id="KW-0808">Transferase</keyword>
<comment type="similarity">
    <text evidence="2">Belongs to the protein kinase superfamily. CAMK Ser/Thr protein kinase family.</text>
</comment>
<dbReference type="GO" id="GO:0003007">
    <property type="term" value="P:heart morphogenesis"/>
    <property type="evidence" value="ECO:0007669"/>
    <property type="project" value="UniProtKB-ARBA"/>
</dbReference>
<dbReference type="GO" id="GO:0060298">
    <property type="term" value="P:positive regulation of sarcomere organization"/>
    <property type="evidence" value="ECO:0007669"/>
    <property type="project" value="UniProtKB-ARBA"/>
</dbReference>
<protein>
    <submittedName>
        <fullName evidence="14">Myosin light chain kinase, smooth muscle</fullName>
    </submittedName>
</protein>
<dbReference type="GeneID" id="115829892"/>
<dbReference type="SMART" id="SM00408">
    <property type="entry name" value="IGc2"/>
    <property type="match status" value="3"/>
</dbReference>
<proteinExistence type="inferred from homology"/>
<feature type="domain" description="Ig-like" evidence="11">
    <location>
        <begin position="70"/>
        <end position="151"/>
    </location>
</feature>
<feature type="compositionally biased region" description="Polar residues" evidence="9">
    <location>
        <begin position="37"/>
        <end position="53"/>
    </location>
</feature>
<gene>
    <name evidence="14" type="primary">mylk5</name>
</gene>
<keyword evidence="13" id="KW-1185">Reference proteome</keyword>
<dbReference type="InParanoid" id="A0A6J2WZZ7"/>
<dbReference type="SMART" id="SM00409">
    <property type="entry name" value="IG"/>
    <property type="match status" value="3"/>
</dbReference>
<dbReference type="InterPro" id="IPR013098">
    <property type="entry name" value="Ig_I-set"/>
</dbReference>
<feature type="domain" description="Protein kinase" evidence="10">
    <location>
        <begin position="468"/>
        <end position="723"/>
    </location>
</feature>
<name>A0A6J2WZZ7_CHACN</name>
<dbReference type="Pfam" id="PF00069">
    <property type="entry name" value="Pkinase"/>
    <property type="match status" value="1"/>
</dbReference>
<dbReference type="Gene3D" id="1.10.510.10">
    <property type="entry name" value="Transferase(Phosphotransferase) domain 1"/>
    <property type="match status" value="1"/>
</dbReference>
<dbReference type="FunFam" id="2.60.40.10:FF:002704">
    <property type="entry name" value="Myosin, light chain kinase 5"/>
    <property type="match status" value="1"/>
</dbReference>
<dbReference type="GO" id="GO:0004672">
    <property type="term" value="F:protein kinase activity"/>
    <property type="evidence" value="ECO:0007669"/>
    <property type="project" value="InterPro"/>
</dbReference>
<dbReference type="FunFam" id="2.60.40.10:FF:001127">
    <property type="entry name" value="Myosin, light chain kinase a"/>
    <property type="match status" value="1"/>
</dbReference>
<dbReference type="Pfam" id="PF00041">
    <property type="entry name" value="fn3"/>
    <property type="match status" value="1"/>
</dbReference>
<dbReference type="InterPro" id="IPR000719">
    <property type="entry name" value="Prot_kinase_dom"/>
</dbReference>
<feature type="region of interest" description="Disordered" evidence="9">
    <location>
        <begin position="169"/>
        <end position="231"/>
    </location>
</feature>
<evidence type="ECO:0000259" key="12">
    <source>
        <dbReference type="PROSITE" id="PS50853"/>
    </source>
</evidence>
<keyword evidence="6 8" id="KW-0067">ATP-binding</keyword>
<evidence type="ECO:0000259" key="11">
    <source>
        <dbReference type="PROSITE" id="PS50835"/>
    </source>
</evidence>
<dbReference type="InterPro" id="IPR003961">
    <property type="entry name" value="FN3_dom"/>
</dbReference>
<dbReference type="PROSITE" id="PS50853">
    <property type="entry name" value="FN3"/>
    <property type="match status" value="1"/>
</dbReference>
<dbReference type="CDD" id="cd00063">
    <property type="entry name" value="FN3"/>
    <property type="match status" value="1"/>
</dbReference>
<dbReference type="SUPFAM" id="SSF49265">
    <property type="entry name" value="Fibronectin type III"/>
    <property type="match status" value="1"/>
</dbReference>
<feature type="domain" description="Ig-like" evidence="11">
    <location>
        <begin position="247"/>
        <end position="336"/>
    </location>
</feature>
<feature type="region of interest" description="Disordered" evidence="9">
    <location>
        <begin position="1"/>
        <end position="70"/>
    </location>
</feature>
<dbReference type="CTD" id="100003770"/>
<dbReference type="InterPro" id="IPR007110">
    <property type="entry name" value="Ig-like_dom"/>
</dbReference>
<feature type="domain" description="Ig-like" evidence="11">
    <location>
        <begin position="798"/>
        <end position="887"/>
    </location>
</feature>
<dbReference type="FunCoup" id="A0A6J2WZZ7">
    <property type="interactions" value="107"/>
</dbReference>
<dbReference type="PROSITE" id="PS50835">
    <property type="entry name" value="IG_LIKE"/>
    <property type="match status" value="3"/>
</dbReference>
<dbReference type="CDD" id="cd14103">
    <property type="entry name" value="STKc_MLCK"/>
    <property type="match status" value="1"/>
</dbReference>